<comment type="caution">
    <text evidence="3">The sequence shown here is derived from an EMBL/GenBank/DDBJ whole genome shotgun (WGS) entry which is preliminary data.</text>
</comment>
<feature type="region of interest" description="Disordered" evidence="1">
    <location>
        <begin position="101"/>
        <end position="144"/>
    </location>
</feature>
<sequence>MILYLKNIVPTFVVDAPGGGGKIALQPNYMISQSPQKVVLRNFEGVITSYPEPKDYVAGQADDYFNEVYGKKEEKSVGVSALLNDEKFNLIPEGLRRLEKRNNYQSDESHSSLKNQRAKRDQMKEKLINAKKRNSSSSETKGDK</sequence>
<feature type="compositionally biased region" description="Polar residues" evidence="1">
    <location>
        <begin position="135"/>
        <end position="144"/>
    </location>
</feature>
<gene>
    <name evidence="3" type="ORF">BKP35_10455</name>
</gene>
<dbReference type="InterPro" id="IPR025895">
    <property type="entry name" value="LAM_C_dom"/>
</dbReference>
<accession>A0A1S2LKL9</accession>
<reference evidence="3 4" key="1">
    <citation type="submission" date="2016-10" db="EMBL/GenBank/DDBJ databases">
        <title>Draft genome sequences of four alkaliphilic bacteria belonging to the Anaerobacillus genus.</title>
        <authorList>
            <person name="Bassil N.M."/>
            <person name="Lloyd J.R."/>
        </authorList>
    </citation>
    <scope>NUCLEOTIDE SEQUENCE [LARGE SCALE GENOMIC DNA]</scope>
    <source>
        <strain evidence="3 4">DSM 15340</strain>
    </source>
</reference>
<name>A0A1S2LKL9_9BACI</name>
<evidence type="ECO:0000313" key="3">
    <source>
        <dbReference type="EMBL" id="OIJ13001.1"/>
    </source>
</evidence>
<protein>
    <submittedName>
        <fullName evidence="3">Lysine 2,3-aminomutase</fullName>
    </submittedName>
</protein>
<keyword evidence="4" id="KW-1185">Reference proteome</keyword>
<feature type="compositionally biased region" description="Basic and acidic residues" evidence="1">
    <location>
        <begin position="118"/>
        <end position="128"/>
    </location>
</feature>
<dbReference type="GO" id="GO:0016853">
    <property type="term" value="F:isomerase activity"/>
    <property type="evidence" value="ECO:0007669"/>
    <property type="project" value="UniProtKB-KW"/>
</dbReference>
<dbReference type="OrthoDB" id="9768064at2"/>
<dbReference type="Gene3D" id="6.20.120.40">
    <property type="match status" value="1"/>
</dbReference>
<evidence type="ECO:0000256" key="1">
    <source>
        <dbReference type="SAM" id="MobiDB-lite"/>
    </source>
</evidence>
<evidence type="ECO:0000259" key="2">
    <source>
        <dbReference type="Pfam" id="PF12544"/>
    </source>
</evidence>
<organism evidence="3 4">
    <name type="scientific">Anaerobacillus arseniciselenatis</name>
    <dbReference type="NCBI Taxonomy" id="85682"/>
    <lineage>
        <taxon>Bacteria</taxon>
        <taxon>Bacillati</taxon>
        <taxon>Bacillota</taxon>
        <taxon>Bacilli</taxon>
        <taxon>Bacillales</taxon>
        <taxon>Bacillaceae</taxon>
        <taxon>Anaerobacillus</taxon>
    </lineage>
</organism>
<dbReference type="Pfam" id="PF12544">
    <property type="entry name" value="LAM_C"/>
    <property type="match status" value="1"/>
</dbReference>
<dbReference type="AlphaFoldDB" id="A0A1S2LKL9"/>
<dbReference type="Proteomes" id="UP000180098">
    <property type="component" value="Unassembled WGS sequence"/>
</dbReference>
<evidence type="ECO:0000313" key="4">
    <source>
        <dbReference type="Proteomes" id="UP000180098"/>
    </source>
</evidence>
<proteinExistence type="predicted"/>
<dbReference type="EMBL" id="MLQQ01000018">
    <property type="protein sequence ID" value="OIJ13001.1"/>
    <property type="molecule type" value="Genomic_DNA"/>
</dbReference>
<feature type="compositionally biased region" description="Basic and acidic residues" evidence="1">
    <location>
        <begin position="101"/>
        <end position="111"/>
    </location>
</feature>
<feature type="domain" description="Lysine-2,3-aminomutase C-terminal" evidence="2">
    <location>
        <begin position="9"/>
        <end position="121"/>
    </location>
</feature>